<dbReference type="OrthoDB" id="5587613at2"/>
<protein>
    <submittedName>
        <fullName evidence="1">Putative outer membrane protein</fullName>
    </submittedName>
</protein>
<evidence type="ECO:0000313" key="2">
    <source>
        <dbReference type="Proteomes" id="UP000032427"/>
    </source>
</evidence>
<sequence>MIELWEKHTILAEQSFKKKDFWRTILHYQQAYAISEELTKRNKGSLIDQVTISVISCHNLAQFWRSQNDNRFELKYLQIASEKVLTLVPQCPRKDCESFVSNLGCCKNALLDFMKRHPNPAIAKHIQHIDSAVQCELIASFKLQ</sequence>
<keyword evidence="2" id="KW-1185">Reference proteome</keyword>
<proteinExistence type="predicted"/>
<dbReference type="STRING" id="80852.AWOD_I_0910"/>
<dbReference type="InterPro" id="IPR020206">
    <property type="entry name" value="Uncharacterised_VP2110"/>
</dbReference>
<dbReference type="KEGG" id="awd:AWOD_I_0910"/>
<name>A0A090INV4_9GAMM</name>
<accession>A0A090INV4</accession>
<reference evidence="2" key="1">
    <citation type="submission" date="2014-09" db="EMBL/GenBank/DDBJ databases">
        <authorList>
            <person name="Hjerde E."/>
        </authorList>
    </citation>
    <scope>NUCLEOTIDE SEQUENCE [LARGE SCALE GENOMIC DNA]</scope>
    <source>
        <strain evidence="2">06/09/139</strain>
    </source>
</reference>
<dbReference type="Pfam" id="PF10952">
    <property type="entry name" value="DUF2753"/>
    <property type="match status" value="1"/>
</dbReference>
<dbReference type="PATRIC" id="fig|80852.17.peg.923"/>
<dbReference type="Proteomes" id="UP000032427">
    <property type="component" value="Chromosome 1"/>
</dbReference>
<organism evidence="1 2">
    <name type="scientific">Aliivibrio wodanis</name>
    <dbReference type="NCBI Taxonomy" id="80852"/>
    <lineage>
        <taxon>Bacteria</taxon>
        <taxon>Pseudomonadati</taxon>
        <taxon>Pseudomonadota</taxon>
        <taxon>Gammaproteobacteria</taxon>
        <taxon>Vibrionales</taxon>
        <taxon>Vibrionaceae</taxon>
        <taxon>Aliivibrio</taxon>
    </lineage>
</organism>
<gene>
    <name evidence="1" type="ORF">AWOD_I_0910</name>
</gene>
<dbReference type="GeneID" id="28540478"/>
<evidence type="ECO:0000313" key="1">
    <source>
        <dbReference type="EMBL" id="CED71003.1"/>
    </source>
</evidence>
<dbReference type="AlphaFoldDB" id="A0A090INV4"/>
<dbReference type="EMBL" id="LN554846">
    <property type="protein sequence ID" value="CED71003.1"/>
    <property type="molecule type" value="Genomic_DNA"/>
</dbReference>
<dbReference type="HOGENOM" id="CLU_1776697_0_0_6"/>